<proteinExistence type="predicted"/>
<accession>A0AA39KS54</accession>
<keyword evidence="5" id="KW-1185">Reference proteome</keyword>
<dbReference type="PROSITE" id="PS52042">
    <property type="entry name" value="GLOBIN_CP_ADGB"/>
    <property type="match status" value="1"/>
</dbReference>
<dbReference type="PANTHER" id="PTHR46298:SF1">
    <property type="entry name" value="ANDROGLOBIN"/>
    <property type="match status" value="1"/>
</dbReference>
<dbReference type="PANTHER" id="PTHR46298">
    <property type="entry name" value="ANDROGLOBIN"/>
    <property type="match status" value="1"/>
</dbReference>
<reference evidence="4" key="1">
    <citation type="journal article" date="2023" name="bioRxiv">
        <title>Scaffold-level genome assemblies of two parasitoid biocontrol wasps reveal the parthenogenesis mechanism and an associated novel virus.</title>
        <authorList>
            <person name="Inwood S."/>
            <person name="Skelly J."/>
            <person name="Guhlin J."/>
            <person name="Harrop T."/>
            <person name="Goldson S."/>
            <person name="Dearden P."/>
        </authorList>
    </citation>
    <scope>NUCLEOTIDE SEQUENCE</scope>
    <source>
        <strain evidence="4">Irish</strain>
        <tissue evidence="4">Whole body</tissue>
    </source>
</reference>
<dbReference type="InterPro" id="IPR054094">
    <property type="entry name" value="Androglobin_IV"/>
</dbReference>
<feature type="domain" description="Globin" evidence="3">
    <location>
        <begin position="563"/>
        <end position="778"/>
    </location>
</feature>
<dbReference type="GO" id="GO:0004198">
    <property type="term" value="F:calcium-dependent cysteine-type endopeptidase activity"/>
    <property type="evidence" value="ECO:0007669"/>
    <property type="project" value="InterPro"/>
</dbReference>
<dbReference type="InterPro" id="IPR054093">
    <property type="entry name" value="Androglobin_II"/>
</dbReference>
<dbReference type="Pfam" id="PF00648">
    <property type="entry name" value="Peptidase_C2"/>
    <property type="match status" value="1"/>
</dbReference>
<dbReference type="InterPro" id="IPR057249">
    <property type="entry name" value="Globin_CP_ADGB"/>
</dbReference>
<evidence type="ECO:0000259" key="3">
    <source>
        <dbReference type="PROSITE" id="PS52042"/>
    </source>
</evidence>
<organism evidence="4 5">
    <name type="scientific">Microctonus aethiopoides</name>
    <dbReference type="NCBI Taxonomy" id="144406"/>
    <lineage>
        <taxon>Eukaryota</taxon>
        <taxon>Metazoa</taxon>
        <taxon>Ecdysozoa</taxon>
        <taxon>Arthropoda</taxon>
        <taxon>Hexapoda</taxon>
        <taxon>Insecta</taxon>
        <taxon>Pterygota</taxon>
        <taxon>Neoptera</taxon>
        <taxon>Endopterygota</taxon>
        <taxon>Hymenoptera</taxon>
        <taxon>Apocrita</taxon>
        <taxon>Ichneumonoidea</taxon>
        <taxon>Braconidae</taxon>
        <taxon>Euphorinae</taxon>
        <taxon>Microctonus</taxon>
    </lineage>
</organism>
<dbReference type="Proteomes" id="UP001168990">
    <property type="component" value="Unassembled WGS sequence"/>
</dbReference>
<dbReference type="EMBL" id="JAQQBS010000002">
    <property type="protein sequence ID" value="KAK0171820.1"/>
    <property type="molecule type" value="Genomic_DNA"/>
</dbReference>
<dbReference type="PROSITE" id="PS50203">
    <property type="entry name" value="CALPAIN_CAT"/>
    <property type="match status" value="1"/>
</dbReference>
<dbReference type="Pfam" id="PF22069">
    <property type="entry name" value="Androglobin_IV"/>
    <property type="match status" value="1"/>
</dbReference>
<feature type="domain" description="Calpain catalytic" evidence="2">
    <location>
        <begin position="65"/>
        <end position="404"/>
    </location>
</feature>
<dbReference type="AlphaFoldDB" id="A0AA39KS54"/>
<sequence>MSNNSKKVTEANVSVSFSRYDSIAWPKWSDNDLNSEQWNNSRGSSTQFYDDPQSVSLPSSLKPHSWKRPHEIKNFQPIIYSSQSSKNYPNLFLNNQHLLISEFMRWFISSVTILFYYGREGLEITESSSFSWNYQDKPWHGSLHIYSMNKAGPGEKHNPQINPHGRYVARLFFMGYWRRIEIDDLIPFDSEGRSLLPHTENYQELWSVLLAKAMLKIAALSWDSHHEINDFNPIVCLTGWTCLSFNITYLSPNDRWELLSKYSKTNKLSDESDDLKKDNKIIDKQKRSNRKHKNSFQVVEKVNQKNNNSIVTFLCISNASNNLNEVPDGIIPNYPAYVESTCDIKPPLESWKLHRWIPWAMRQGIIDPADYFIPTRRIFLLNPTNVALINENEKVSSWLDFNKLSDYPMYIYFFFKLEYFKCVIDVADVLLDDELHGDKRKKLNNVTRMRKKKLKEQESNETMQIKKYYNYNHIGIQSRNEPLYLFIDSIHSKFLLFNFSALSQIGKNSSLIIERHCWFKRSLESKPLLEIKTLSTKAMALCLEAGRHLLRIYCQSENSYHLTISSDTNFHVGNRKEMHDLMQSESERIKMVANKIINSMNDAFNSFGSDNYRVNLKNYYRSYMPERKNNISDIKSYKAIHDHFAKELIELAIENCSGNILEALKIFFLNPEIKKNSESFFNDNPMNSAPKPSMENIGEQFGEEEDKYQREQMLINAATVIQSFWRMIRIKLYKKFHDVNHKQHKSIQQLLHNILLNVANLNVVCNIIRKMINKNEKLLDLYPCSDDFQKVLEIQKIEGNLSSILPHQWVPIVRLTVNVPNDSIVFACLDLFIDLPVYILQVFNNDTGRELQRVVNNVIPFHYQRKIKGYSIIGYGWSQSKRVEQLKWSLHVTTIKGNPQLNFFNQDRPISSSFEIPQLQLYELSNVYIPNVNNLIFNAILKMSGDCWISLRASTSYKGVKMKLKIKKTNKKIVKEIYGASIIIVPIIYLEKEDYEWTIEAIVSPNSWPLTAEEWDIVAKTKTMMNTQTKIRKQSTLSIGKISKSQQESKIFSKGPRWCLQVAIDAGAHAELYQDSSRHVEIQKIKESWGIHDPNRINRGRKIRENFLYNNCIIQELLPEDSEFIRSEIRTLKPPQIQEISSLNLSTFFINNSDENRRLKTESDEELNITIREQNIMAFEEMQTLFIERSNNLLRELQLNVALSTRMPTKRNK</sequence>
<comment type="caution">
    <text evidence="1">Lacks conserved residue(s) required for the propagation of feature annotation.</text>
</comment>
<dbReference type="Pfam" id="PF22068">
    <property type="entry name" value="Androglobin_II"/>
    <property type="match status" value="1"/>
</dbReference>
<evidence type="ECO:0000313" key="5">
    <source>
        <dbReference type="Proteomes" id="UP001168990"/>
    </source>
</evidence>
<gene>
    <name evidence="4" type="ORF">PV328_005219</name>
</gene>
<evidence type="ECO:0000313" key="4">
    <source>
        <dbReference type="EMBL" id="KAK0171820.1"/>
    </source>
</evidence>
<dbReference type="CDD" id="cd22307">
    <property type="entry name" value="Adgb_C_mid-like"/>
    <property type="match status" value="1"/>
</dbReference>
<dbReference type="InterPro" id="IPR001300">
    <property type="entry name" value="Peptidase_C2_calpain_cat"/>
</dbReference>
<dbReference type="GO" id="GO:0006508">
    <property type="term" value="P:proteolysis"/>
    <property type="evidence" value="ECO:0007669"/>
    <property type="project" value="InterPro"/>
</dbReference>
<evidence type="ECO:0000256" key="1">
    <source>
        <dbReference type="PROSITE-ProRule" id="PRU00239"/>
    </source>
</evidence>
<protein>
    <recommendedName>
        <fullName evidence="6">Calpain catalytic domain-containing protein</fullName>
    </recommendedName>
</protein>
<dbReference type="InterPro" id="IPR053033">
    <property type="entry name" value="Androglobin-like"/>
</dbReference>
<comment type="caution">
    <text evidence="4">The sequence shown here is derived from an EMBL/GenBank/DDBJ whole genome shotgun (WGS) entry which is preliminary data.</text>
</comment>
<evidence type="ECO:0000259" key="2">
    <source>
        <dbReference type="PROSITE" id="PS50203"/>
    </source>
</evidence>
<evidence type="ECO:0008006" key="6">
    <source>
        <dbReference type="Google" id="ProtNLM"/>
    </source>
</evidence>
<dbReference type="SUPFAM" id="SSF54001">
    <property type="entry name" value="Cysteine proteinases"/>
    <property type="match status" value="1"/>
</dbReference>
<dbReference type="InterPro" id="IPR038765">
    <property type="entry name" value="Papain-like_cys_pep_sf"/>
</dbReference>
<reference evidence="4" key="2">
    <citation type="submission" date="2023-03" db="EMBL/GenBank/DDBJ databases">
        <authorList>
            <person name="Inwood S.N."/>
            <person name="Skelly J.G."/>
            <person name="Guhlin J."/>
            <person name="Harrop T.W.R."/>
            <person name="Goldson S.G."/>
            <person name="Dearden P.K."/>
        </authorList>
    </citation>
    <scope>NUCLEOTIDE SEQUENCE</scope>
    <source>
        <strain evidence="4">Irish</strain>
        <tissue evidence="4">Whole body</tissue>
    </source>
</reference>
<name>A0AA39KS54_9HYME</name>